<dbReference type="InterPro" id="IPR052340">
    <property type="entry name" value="RNase_Y/CdgJ"/>
</dbReference>
<dbReference type="PROSITE" id="PS51833">
    <property type="entry name" value="HDOD"/>
    <property type="match status" value="1"/>
</dbReference>
<geneLocation type="plasmid" evidence="2 3">
    <name>RPME01</name>
</geneLocation>
<dbReference type="EMBL" id="CP000556">
    <property type="protein sequence ID" value="ABM96866.1"/>
    <property type="molecule type" value="Genomic_DNA"/>
</dbReference>
<keyword evidence="3" id="KW-1185">Reference proteome</keyword>
<dbReference type="RefSeq" id="WP_011831481.1">
    <property type="nucleotide sequence ID" value="NC_008826.1"/>
</dbReference>
<dbReference type="AlphaFoldDB" id="A2SMS7"/>
<gene>
    <name evidence="2" type="ordered locus">Mpe_B0087</name>
</gene>
<dbReference type="KEGG" id="mpt:Mpe_B0087"/>
<dbReference type="Pfam" id="PF08668">
    <property type="entry name" value="HDOD"/>
    <property type="match status" value="1"/>
</dbReference>
<proteinExistence type="predicted"/>
<dbReference type="Gene3D" id="1.10.3210.10">
    <property type="entry name" value="Hypothetical protein af1432"/>
    <property type="match status" value="1"/>
</dbReference>
<sequence length="275" mass="28747">MSDLNRVFGQATRLPHLPEVVLELDRVTRSDGSDMRQIADVIAKDQVVAAKALRLANSAFYGSKGSVGTIEHAIRVLGISDFRVLVLASCAMSAVGTVRGVDMTNHWMHSAIAGQVAAAITARGSSEGSSAFAAGLLHSLGVLVMHLTLPDEAQQVRDRSVAMDLPARAAVEKEVLGFDHAQVGGELLRRWGLPATITEAVQQYIARDAAPRGLPSAVYCGSVSASGALRGDGIESVLEGIGGETLGSLGVEQKWLADQLKRSADQAGALVSAIS</sequence>
<accession>A2SMS7</accession>
<feature type="domain" description="HDOD" evidence="1">
    <location>
        <begin position="14"/>
        <end position="207"/>
    </location>
</feature>
<evidence type="ECO:0000313" key="3">
    <source>
        <dbReference type="Proteomes" id="UP000000366"/>
    </source>
</evidence>
<dbReference type="PANTHER" id="PTHR33525:SF6">
    <property type="entry name" value="HDOD DOMAIN-CONTAINING PROTEIN"/>
    <property type="match status" value="1"/>
</dbReference>
<dbReference type="PANTHER" id="PTHR33525">
    <property type="match status" value="1"/>
</dbReference>
<keyword evidence="2" id="KW-0614">Plasmid</keyword>
<evidence type="ECO:0000313" key="2">
    <source>
        <dbReference type="EMBL" id="ABM96866.1"/>
    </source>
</evidence>
<dbReference type="eggNOG" id="COG1639">
    <property type="taxonomic scope" value="Bacteria"/>
</dbReference>
<protein>
    <recommendedName>
        <fullName evidence="1">HDOD domain-containing protein</fullName>
    </recommendedName>
</protein>
<organism evidence="2 3">
    <name type="scientific">Methylibium petroleiphilum (strain ATCC BAA-1232 / LMG 22953 / PM1)</name>
    <dbReference type="NCBI Taxonomy" id="420662"/>
    <lineage>
        <taxon>Bacteria</taxon>
        <taxon>Pseudomonadati</taxon>
        <taxon>Pseudomonadota</taxon>
        <taxon>Betaproteobacteria</taxon>
        <taxon>Burkholderiales</taxon>
        <taxon>Sphaerotilaceae</taxon>
        <taxon>Methylibium</taxon>
    </lineage>
</organism>
<dbReference type="InterPro" id="IPR013976">
    <property type="entry name" value="HDOD"/>
</dbReference>
<dbReference type="HOGENOM" id="CLU_048246_4_2_4"/>
<dbReference type="Proteomes" id="UP000000366">
    <property type="component" value="Plasmid RPME01"/>
</dbReference>
<dbReference type="SUPFAM" id="SSF109604">
    <property type="entry name" value="HD-domain/PDEase-like"/>
    <property type="match status" value="1"/>
</dbReference>
<name>A2SMS7_METPP</name>
<evidence type="ECO:0000259" key="1">
    <source>
        <dbReference type="PROSITE" id="PS51833"/>
    </source>
</evidence>
<reference evidence="2 3" key="1">
    <citation type="journal article" date="2007" name="J. Bacteriol.">
        <title>Whole-genome analysis of the methyl tert-butyl ether-degrading beta-proteobacterium Methylibium petroleiphilum PM1.</title>
        <authorList>
            <person name="Kane S.R."/>
            <person name="Chakicherla A.Y."/>
            <person name="Chain P.S.G."/>
            <person name="Schmidt R."/>
            <person name="Shin M.W."/>
            <person name="Legler T.C."/>
            <person name="Scow K.M."/>
            <person name="Larimer F.W."/>
            <person name="Lucas S.M."/>
            <person name="Richardson P.M."/>
            <person name="Hristova K.R."/>
        </authorList>
    </citation>
    <scope>NUCLEOTIDE SEQUENCE [LARGE SCALE GENOMIC DNA]</scope>
    <source>
        <strain evidence="3">ATCC BAA-1232 / LMG 22953 / PM1</strain>
        <plasmid evidence="2 3">RPME01</plasmid>
    </source>
</reference>